<name>A0ACD5ZF45_AVESA</name>
<reference evidence="1" key="2">
    <citation type="submission" date="2025-09" db="UniProtKB">
        <authorList>
            <consortium name="EnsemblPlants"/>
        </authorList>
    </citation>
    <scope>IDENTIFICATION</scope>
</reference>
<dbReference type="Proteomes" id="UP001732700">
    <property type="component" value="Chromosome 6D"/>
</dbReference>
<protein>
    <submittedName>
        <fullName evidence="1">Uncharacterized protein</fullName>
    </submittedName>
</protein>
<evidence type="ECO:0000313" key="2">
    <source>
        <dbReference type="Proteomes" id="UP001732700"/>
    </source>
</evidence>
<proteinExistence type="predicted"/>
<organism evidence="1 2">
    <name type="scientific">Avena sativa</name>
    <name type="common">Oat</name>
    <dbReference type="NCBI Taxonomy" id="4498"/>
    <lineage>
        <taxon>Eukaryota</taxon>
        <taxon>Viridiplantae</taxon>
        <taxon>Streptophyta</taxon>
        <taxon>Embryophyta</taxon>
        <taxon>Tracheophyta</taxon>
        <taxon>Spermatophyta</taxon>
        <taxon>Magnoliopsida</taxon>
        <taxon>Liliopsida</taxon>
        <taxon>Poales</taxon>
        <taxon>Poaceae</taxon>
        <taxon>BOP clade</taxon>
        <taxon>Pooideae</taxon>
        <taxon>Poodae</taxon>
        <taxon>Poeae</taxon>
        <taxon>Poeae Chloroplast Group 1 (Aveneae type)</taxon>
        <taxon>Aveninae</taxon>
        <taxon>Avena</taxon>
    </lineage>
</organism>
<sequence>MKKIKSFRANTNAESVKSLAIHPTQSYMLSVSANCANAKLWDWNRGWECIQTFMTEYSAKLMFVFNPIDITIASASKHTVKIWAPDLSESKYTLSGHSKTVNCLEFFTRDHHQYLITGSDDCTAKIWDMQKKMCVHTLEAFTSNVISVSSSQNLPILFTCSWDGVVHVWNSANFRVEQVLQIHFPGDVCRLSCLMGPRRAVIRHDEEISVMYIGNVGCDTGSTYLCEHQLNVDSILGNKTSEAIGSSSLLDVHLMSDSLELINNTDESVAFEVMGMGGIVSAKSAYTLIGGYTEGAILKSSISGDRYVPFKDKHECSEFFEEAKEIGNAVHELALEAIFARQGETLFPAIPPVAKITMRAESHDSGRFCSLDAHPTKLLILTSHNKGSSRSEIRLWNYDMPAKGMMYTVTGEPAYSIKFVAQKQRFVALYDGSIHVYKYKYGTGIRKITSFKSNYYYDIRLAIHSLKPYVSSLSEGLVKLWDWNKGSPDLIKEFKDWKSKQTFEAVQSCLESAVVFYRKDINCSAFASRDYTIKFSMLDSPRSEYTFSGHSGKVNCLEFFKRDDRHYLFSGSNDCTAKIWDLQRKTCVHTLRAFMSPVISVISLQDLPYLVLSTHDCIIHIWNYRNSRLERMVRLDYREEVPHLHLMGPKRIVIERDGLISFMDIDNEGSAMTSFHLE</sequence>
<accession>A0ACD5ZF45</accession>
<keyword evidence="2" id="KW-1185">Reference proteome</keyword>
<evidence type="ECO:0000313" key="1">
    <source>
        <dbReference type="EnsemblPlants" id="AVESA.00010b.r2.6DG1152970.1.CDS"/>
    </source>
</evidence>
<reference evidence="1" key="1">
    <citation type="submission" date="2021-05" db="EMBL/GenBank/DDBJ databases">
        <authorList>
            <person name="Scholz U."/>
            <person name="Mascher M."/>
            <person name="Fiebig A."/>
        </authorList>
    </citation>
    <scope>NUCLEOTIDE SEQUENCE [LARGE SCALE GENOMIC DNA]</scope>
</reference>
<dbReference type="EnsemblPlants" id="AVESA.00010b.r2.6DG1152970.1">
    <property type="protein sequence ID" value="AVESA.00010b.r2.6DG1152970.1.CDS"/>
    <property type="gene ID" value="AVESA.00010b.r2.6DG1152970"/>
</dbReference>